<dbReference type="EMBL" id="JAMZMK010009018">
    <property type="protein sequence ID" value="KAI7737467.1"/>
    <property type="molecule type" value="Genomic_DNA"/>
</dbReference>
<keyword evidence="3" id="KW-1185">Reference proteome</keyword>
<dbReference type="Proteomes" id="UP001206925">
    <property type="component" value="Unassembled WGS sequence"/>
</dbReference>
<proteinExistence type="predicted"/>
<dbReference type="EMBL" id="JAMZMK010008561">
    <property type="protein sequence ID" value="KAI7739848.1"/>
    <property type="molecule type" value="Genomic_DNA"/>
</dbReference>
<evidence type="ECO:0000313" key="2">
    <source>
        <dbReference type="EMBL" id="KAI7739848.1"/>
    </source>
</evidence>
<evidence type="ECO:0000313" key="1">
    <source>
        <dbReference type="EMBL" id="KAI7737467.1"/>
    </source>
</evidence>
<name>A0AAD5C999_AMBAR</name>
<reference evidence="1" key="1">
    <citation type="submission" date="2022-06" db="EMBL/GenBank/DDBJ databases">
        <title>Uncovering the hologenomic basis of an extraordinary plant invasion.</title>
        <authorList>
            <person name="Bieker V.C."/>
            <person name="Martin M.D."/>
            <person name="Gilbert T."/>
            <person name="Hodgins K."/>
            <person name="Battlay P."/>
            <person name="Petersen B."/>
            <person name="Wilson J."/>
        </authorList>
    </citation>
    <scope>NUCLEOTIDE SEQUENCE</scope>
    <source>
        <strain evidence="1">AA19_3_7</strain>
        <tissue evidence="1">Leaf</tissue>
    </source>
</reference>
<organism evidence="1 3">
    <name type="scientific">Ambrosia artemisiifolia</name>
    <name type="common">Common ragweed</name>
    <dbReference type="NCBI Taxonomy" id="4212"/>
    <lineage>
        <taxon>Eukaryota</taxon>
        <taxon>Viridiplantae</taxon>
        <taxon>Streptophyta</taxon>
        <taxon>Embryophyta</taxon>
        <taxon>Tracheophyta</taxon>
        <taxon>Spermatophyta</taxon>
        <taxon>Magnoliopsida</taxon>
        <taxon>eudicotyledons</taxon>
        <taxon>Gunneridae</taxon>
        <taxon>Pentapetalae</taxon>
        <taxon>asterids</taxon>
        <taxon>campanulids</taxon>
        <taxon>Asterales</taxon>
        <taxon>Asteraceae</taxon>
        <taxon>Asteroideae</taxon>
        <taxon>Heliantheae alliance</taxon>
        <taxon>Heliantheae</taxon>
        <taxon>Ambrosia</taxon>
    </lineage>
</organism>
<dbReference type="AlphaFoldDB" id="A0AAD5C999"/>
<sequence>MDADLAAEREDATAMAPAAVKTMLLDKGEFQFCRVRSTFSNWVTYGGGM</sequence>
<evidence type="ECO:0000313" key="3">
    <source>
        <dbReference type="Proteomes" id="UP001206925"/>
    </source>
</evidence>
<gene>
    <name evidence="1" type="ORF">M8C21_018376</name>
    <name evidence="2" type="ORF">M8C21_020581</name>
</gene>
<accession>A0AAD5C999</accession>
<comment type="caution">
    <text evidence="1">The sequence shown here is derived from an EMBL/GenBank/DDBJ whole genome shotgun (WGS) entry which is preliminary data.</text>
</comment>
<protein>
    <submittedName>
        <fullName evidence="1">Uncharacterized protein</fullName>
    </submittedName>
</protein>